<gene>
    <name evidence="1" type="ORF">HD597_000095</name>
</gene>
<dbReference type="AlphaFoldDB" id="A0A9X2G8N0"/>
<keyword evidence="2" id="KW-1185">Reference proteome</keyword>
<reference evidence="1" key="1">
    <citation type="submission" date="2022-06" db="EMBL/GenBank/DDBJ databases">
        <title>Sequencing the genomes of 1000 actinobacteria strains.</title>
        <authorList>
            <person name="Klenk H.-P."/>
        </authorList>
    </citation>
    <scope>NUCLEOTIDE SEQUENCE</scope>
    <source>
        <strain evidence="1">DSM 46694</strain>
    </source>
</reference>
<comment type="caution">
    <text evidence="1">The sequence shown here is derived from an EMBL/GenBank/DDBJ whole genome shotgun (WGS) entry which is preliminary data.</text>
</comment>
<organism evidence="1 2">
    <name type="scientific">Nonomuraea thailandensis</name>
    <dbReference type="NCBI Taxonomy" id="1188745"/>
    <lineage>
        <taxon>Bacteria</taxon>
        <taxon>Bacillati</taxon>
        <taxon>Actinomycetota</taxon>
        <taxon>Actinomycetes</taxon>
        <taxon>Streptosporangiales</taxon>
        <taxon>Streptosporangiaceae</taxon>
        <taxon>Nonomuraea</taxon>
    </lineage>
</organism>
<sequence length="156" mass="17285">MSIRIVPLTGAALAWHGYDLITAPDCATWDQTTWRSHERRGTVGCYGSHLALAAGGRWLARIDADRQEWIAAQPVTATDTAHLNGSVEQYLIAELGDPFHLLETVRGKKVIHVRFRAARLIGLEPEEPHEYGGIFDPRLTATALADLIERRVGPRP</sequence>
<protein>
    <submittedName>
        <fullName evidence="1">Uncharacterized protein</fullName>
    </submittedName>
</protein>
<evidence type="ECO:0000313" key="1">
    <source>
        <dbReference type="EMBL" id="MCP2353075.1"/>
    </source>
</evidence>
<proteinExistence type="predicted"/>
<name>A0A9X2G8N0_9ACTN</name>
<dbReference type="Proteomes" id="UP001139648">
    <property type="component" value="Unassembled WGS sequence"/>
</dbReference>
<dbReference type="EMBL" id="JAMZEB010000001">
    <property type="protein sequence ID" value="MCP2353075.1"/>
    <property type="molecule type" value="Genomic_DNA"/>
</dbReference>
<evidence type="ECO:0000313" key="2">
    <source>
        <dbReference type="Proteomes" id="UP001139648"/>
    </source>
</evidence>
<dbReference type="RefSeq" id="WP_253739469.1">
    <property type="nucleotide sequence ID" value="NZ_BAABKA010000061.1"/>
</dbReference>
<accession>A0A9X2G8N0</accession>